<dbReference type="InterPro" id="IPR008030">
    <property type="entry name" value="NmrA-like"/>
</dbReference>
<dbReference type="InterPro" id="IPR051604">
    <property type="entry name" value="Ergot_Alk_Oxidoreductase"/>
</dbReference>
<dbReference type="EMBL" id="JH717915">
    <property type="protein sequence ID" value="EWZ29179.1"/>
    <property type="molecule type" value="Genomic_DNA"/>
</dbReference>
<proteinExistence type="predicted"/>
<reference evidence="2" key="1">
    <citation type="submission" date="2011-06" db="EMBL/GenBank/DDBJ databases">
        <title>The Genome Sequence of Fusarium oxysporum Fo47.</title>
        <authorList>
            <consortium name="The Broad Institute Genome Sequencing Platform"/>
            <person name="Ma L.-J."/>
            <person name="Gale L.R."/>
            <person name="Schwartz D.C."/>
            <person name="Zhou S."/>
            <person name="Corby-Kistler H."/>
            <person name="Young S.K."/>
            <person name="Zeng Q."/>
            <person name="Gargeya S."/>
            <person name="Fitzgerald M."/>
            <person name="Haas B."/>
            <person name="Abouelleil A."/>
            <person name="Alvarado L."/>
            <person name="Arachchi H.M."/>
            <person name="Berlin A."/>
            <person name="Brown A."/>
            <person name="Chapman S.B."/>
            <person name="Chen Z."/>
            <person name="Dunbar C."/>
            <person name="Freedman E."/>
            <person name="Gearin G."/>
            <person name="Gellesch M."/>
            <person name="Goldberg J."/>
            <person name="Griggs A."/>
            <person name="Gujja S."/>
            <person name="Heiman D."/>
            <person name="Howarth C."/>
            <person name="Larson L."/>
            <person name="Lui A."/>
            <person name="MacDonald P.J.P."/>
            <person name="Mehta T."/>
            <person name="Montmayeur A."/>
            <person name="Murphy C."/>
            <person name="Neiman D."/>
            <person name="Pearson M."/>
            <person name="Priest M."/>
            <person name="Roberts A."/>
            <person name="Saif S."/>
            <person name="Shea T."/>
            <person name="Shenoy N."/>
            <person name="Sisk P."/>
            <person name="Stolte C."/>
            <person name="Sykes S."/>
            <person name="Wortman J."/>
            <person name="Nusbaum C."/>
            <person name="Birren B."/>
        </authorList>
    </citation>
    <scope>NUCLEOTIDE SEQUENCE [LARGE SCALE GENOMIC DNA]</scope>
    <source>
        <strain evidence="2">Fo47</strain>
    </source>
</reference>
<dbReference type="Gene3D" id="3.40.50.720">
    <property type="entry name" value="NAD(P)-binding Rossmann-like Domain"/>
    <property type="match status" value="1"/>
</dbReference>
<dbReference type="InterPro" id="IPR036291">
    <property type="entry name" value="NAD(P)-bd_dom_sf"/>
</dbReference>
<dbReference type="Pfam" id="PF05368">
    <property type="entry name" value="NmrA"/>
    <property type="match status" value="1"/>
</dbReference>
<evidence type="ECO:0000259" key="1">
    <source>
        <dbReference type="Pfam" id="PF05368"/>
    </source>
</evidence>
<sequence length="213" mass="22895">MLYQSKMLIDASAAAGVKFVVHLGVYSSGRDHIPHFGRHDMVETYIKASGLAWTNLHPNVILDSVLVTEPSTTEKGSFDVMWGEAAFGWVSAADIGTVAAAVLREGPEKHAGADYSLSPEILTGPQAAAIITEATGIKIKCNVLTSEGLAAKLTSIPDAGTRLYLESAVQTMRLGESGQMHYQATARDDFQTVMGRPATTLYDWARRNLSPKT</sequence>
<dbReference type="PANTHER" id="PTHR43162:SF1">
    <property type="entry name" value="PRESTALK A DIFFERENTIATION PROTEIN A"/>
    <property type="match status" value="1"/>
</dbReference>
<reference evidence="2" key="2">
    <citation type="submission" date="2012-06" db="EMBL/GenBank/DDBJ databases">
        <title>Annotation of the Genome Sequence of Fusarium oxysporum Fo47.</title>
        <authorList>
            <consortium name="The Broad Institute Genomics Platform"/>
            <person name="Ma L.-J."/>
            <person name="Corby-Kistler H."/>
            <person name="Broz K."/>
            <person name="Gale L.R."/>
            <person name="Jonkers W."/>
            <person name="O'Donnell K."/>
            <person name="Ploetz R."/>
            <person name="Steinberg C."/>
            <person name="Schwartz D.C."/>
            <person name="VanEtten H."/>
            <person name="Zhou S."/>
            <person name="Young S.K."/>
            <person name="Zeng Q."/>
            <person name="Gargeya S."/>
            <person name="Fitzgerald M."/>
            <person name="Abouelleil A."/>
            <person name="Alvarado L."/>
            <person name="Chapman S.B."/>
            <person name="Gainer-Dewar J."/>
            <person name="Goldberg J."/>
            <person name="Griggs A."/>
            <person name="Gujja S."/>
            <person name="Hansen M."/>
            <person name="Howarth C."/>
            <person name="Imamovic A."/>
            <person name="Ireland A."/>
            <person name="Larimer J."/>
            <person name="McCowan C."/>
            <person name="Murphy C."/>
            <person name="Pearson M."/>
            <person name="Poon T.W."/>
            <person name="Priest M."/>
            <person name="Roberts A."/>
            <person name="Saif S."/>
            <person name="Shea T."/>
            <person name="Sykes S."/>
            <person name="Wortman J."/>
            <person name="Nusbaum C."/>
            <person name="Birren B."/>
        </authorList>
    </citation>
    <scope>NUCLEOTIDE SEQUENCE</scope>
    <source>
        <strain evidence="2">Fo47</strain>
    </source>
</reference>
<dbReference type="VEuPathDB" id="FungiDB:FOZG_17265"/>
<dbReference type="SUPFAM" id="SSF51735">
    <property type="entry name" value="NAD(P)-binding Rossmann-fold domains"/>
    <property type="match status" value="1"/>
</dbReference>
<dbReference type="PANTHER" id="PTHR43162">
    <property type="match status" value="1"/>
</dbReference>
<dbReference type="HOGENOM" id="CLU_007383_10_6_1"/>
<accession>W9JFD4</accession>
<gene>
    <name evidence="2" type="ORF">FOZG_17265</name>
</gene>
<protein>
    <recommendedName>
        <fullName evidence="1">NmrA-like domain-containing protein</fullName>
    </recommendedName>
</protein>
<dbReference type="Proteomes" id="UP000030766">
    <property type="component" value="Unassembled WGS sequence"/>
</dbReference>
<organism evidence="2">
    <name type="scientific">Fusarium oxysporum Fo47</name>
    <dbReference type="NCBI Taxonomy" id="660027"/>
    <lineage>
        <taxon>Eukaryota</taxon>
        <taxon>Fungi</taxon>
        <taxon>Dikarya</taxon>
        <taxon>Ascomycota</taxon>
        <taxon>Pezizomycotina</taxon>
        <taxon>Sordariomycetes</taxon>
        <taxon>Hypocreomycetidae</taxon>
        <taxon>Hypocreales</taxon>
        <taxon>Nectriaceae</taxon>
        <taxon>Fusarium</taxon>
        <taxon>Fusarium oxysporum species complex</taxon>
    </lineage>
</organism>
<evidence type="ECO:0000313" key="2">
    <source>
        <dbReference type="EMBL" id="EWZ29179.1"/>
    </source>
</evidence>
<name>W9JFD4_FUSOX</name>
<dbReference type="Gene3D" id="3.90.25.10">
    <property type="entry name" value="UDP-galactose 4-epimerase, domain 1"/>
    <property type="match status" value="1"/>
</dbReference>
<dbReference type="AlphaFoldDB" id="W9JFD4"/>
<feature type="domain" description="NmrA-like" evidence="1">
    <location>
        <begin position="4"/>
        <end position="170"/>
    </location>
</feature>